<reference evidence="3" key="1">
    <citation type="submission" date="2019-12" db="EMBL/GenBank/DDBJ databases">
        <title>Complete genome of Terracaulis silvestris 0127_4.</title>
        <authorList>
            <person name="Vieira S."/>
            <person name="Riedel T."/>
            <person name="Sproer C."/>
            <person name="Pascual J."/>
            <person name="Boedeker C."/>
            <person name="Overmann J."/>
        </authorList>
    </citation>
    <scope>NUCLEOTIDE SEQUENCE [LARGE SCALE GENOMIC DNA]</scope>
    <source>
        <strain evidence="3">0127_4</strain>
    </source>
</reference>
<evidence type="ECO:0000256" key="1">
    <source>
        <dbReference type="SAM" id="SignalP"/>
    </source>
</evidence>
<protein>
    <submittedName>
        <fullName evidence="2">Uncharacterized protein</fullName>
    </submittedName>
</protein>
<keyword evidence="1" id="KW-0732">Signal</keyword>
<dbReference type="RefSeq" id="WP_158765248.1">
    <property type="nucleotide sequence ID" value="NZ_CP047045.1"/>
</dbReference>
<organism evidence="2 3">
    <name type="scientific">Terricaulis silvestris</name>
    <dbReference type="NCBI Taxonomy" id="2686094"/>
    <lineage>
        <taxon>Bacteria</taxon>
        <taxon>Pseudomonadati</taxon>
        <taxon>Pseudomonadota</taxon>
        <taxon>Alphaproteobacteria</taxon>
        <taxon>Caulobacterales</taxon>
        <taxon>Caulobacteraceae</taxon>
        <taxon>Terricaulis</taxon>
    </lineage>
</organism>
<dbReference type="AlphaFoldDB" id="A0A6I6MM42"/>
<evidence type="ECO:0000313" key="3">
    <source>
        <dbReference type="Proteomes" id="UP000431269"/>
    </source>
</evidence>
<proteinExistence type="predicted"/>
<dbReference type="KEGG" id="tsv:DSM104635_01112"/>
<dbReference type="EMBL" id="CP047045">
    <property type="protein sequence ID" value="QGZ94296.1"/>
    <property type="molecule type" value="Genomic_DNA"/>
</dbReference>
<gene>
    <name evidence="2" type="ORF">DSM104635_01112</name>
</gene>
<evidence type="ECO:0000313" key="2">
    <source>
        <dbReference type="EMBL" id="QGZ94296.1"/>
    </source>
</evidence>
<dbReference type="Proteomes" id="UP000431269">
    <property type="component" value="Chromosome"/>
</dbReference>
<name>A0A6I6MM42_9CAUL</name>
<feature type="chain" id="PRO_5026135204" evidence="1">
    <location>
        <begin position="19"/>
        <end position="314"/>
    </location>
</feature>
<sequence length="314" mass="33591">MRLSALLALAFLTTPAFAQTDPAQEAVTAYALYQQDVTDLLGAEISSGPALDTALALAARHDAARVSRGWIAYGAMTATQSPSFVAGVRSRVRAAGRAAVLRQLRRDLTYARRRPPGADEAIQLILQSAAADGARMTAAGHRYTGIAQSLDQGVWPAPASGDRNARHDRLRASTTEQRTLAPALAQRVYVGPLSATPLMNADAFGGRRFWDAAAGRASPTPPRFTWAIGADRQSAVDRMLTLAALIIIEAETQERIRVAAMLDDAPSRECLEMQQLTFRQCASVAHDPNEDAYCLARHGLTGPAACFANIARTP</sequence>
<keyword evidence="3" id="KW-1185">Reference proteome</keyword>
<feature type="signal peptide" evidence="1">
    <location>
        <begin position="1"/>
        <end position="18"/>
    </location>
</feature>
<accession>A0A6I6MM42</accession>